<dbReference type="AlphaFoldDB" id="W7UM28"/>
<organism evidence="1 2">
    <name type="scientific">Ruminococcus flavefaciens 007c</name>
    <dbReference type="NCBI Taxonomy" id="1341157"/>
    <lineage>
        <taxon>Bacteria</taxon>
        <taxon>Bacillati</taxon>
        <taxon>Bacillota</taxon>
        <taxon>Clostridia</taxon>
        <taxon>Eubacteriales</taxon>
        <taxon>Oscillospiraceae</taxon>
        <taxon>Ruminococcus</taxon>
    </lineage>
</organism>
<evidence type="ECO:0000313" key="1">
    <source>
        <dbReference type="EMBL" id="EWM54838.1"/>
    </source>
</evidence>
<reference evidence="1 2" key="1">
    <citation type="journal article" date="2014" name="PLoS ONE">
        <title>Rumen cellulosomics: divergent fiber-degrading strategies revealed by comparative genome-wide analysis of six ruminococcal strains.</title>
        <authorList>
            <person name="Dassa B."/>
            <person name="Borovok I."/>
            <person name="Ruimy-Israeli V."/>
            <person name="Lamed R."/>
            <person name="Flint H.J."/>
            <person name="Duncan S.H."/>
            <person name="Henrissat B."/>
            <person name="Coutinho P."/>
            <person name="Morrison M."/>
            <person name="Mosoni P."/>
            <person name="Yeoman C.J."/>
            <person name="White B.A."/>
            <person name="Bayer E.A."/>
        </authorList>
    </citation>
    <scope>NUCLEOTIDE SEQUENCE [LARGE SCALE GENOMIC DNA]</scope>
    <source>
        <strain evidence="1 2">007c</strain>
    </source>
</reference>
<proteinExistence type="predicted"/>
<evidence type="ECO:0000313" key="2">
    <source>
        <dbReference type="Proteomes" id="UP000019365"/>
    </source>
</evidence>
<dbReference type="OrthoDB" id="1828176at2"/>
<dbReference type="PATRIC" id="fig|1341157.4.peg.453"/>
<sequence length="70" mass="7585">MEFRKDFGKIHIEGGSMKAAGKGDLSVTRNVPQDIRTKIDPVKVAKTAAKAAALTGLVLLKHKAKKKRKS</sequence>
<dbReference type="EMBL" id="ATAX01000008">
    <property type="protein sequence ID" value="EWM54838.1"/>
    <property type="molecule type" value="Genomic_DNA"/>
</dbReference>
<accession>W7UM28</accession>
<dbReference type="Proteomes" id="UP000019365">
    <property type="component" value="Unassembled WGS sequence"/>
</dbReference>
<comment type="caution">
    <text evidence="1">The sequence shown here is derived from an EMBL/GenBank/DDBJ whole genome shotgun (WGS) entry which is preliminary data.</text>
</comment>
<protein>
    <submittedName>
        <fullName evidence="1">Uncharacterized protein</fullName>
    </submittedName>
</protein>
<keyword evidence="2" id="KW-1185">Reference proteome</keyword>
<name>W7UM28_RUMFL</name>
<gene>
    <name evidence="1" type="ORF">RF007C_10900</name>
</gene>
<dbReference type="RefSeq" id="WP_037296836.1">
    <property type="nucleotide sequence ID" value="NZ_ATAX01000008.1"/>
</dbReference>